<sequence length="47" mass="5066">MSLCFLYYSQINPVAIPVGATPTGTVSITVFVAVLMTETVLLAWFVT</sequence>
<accession>C2XU23</accession>
<evidence type="ECO:0000313" key="2">
    <source>
        <dbReference type="EMBL" id="EEL70916.1"/>
    </source>
</evidence>
<evidence type="ECO:0000256" key="1">
    <source>
        <dbReference type="SAM" id="Phobius"/>
    </source>
</evidence>
<feature type="transmembrane region" description="Helical" evidence="1">
    <location>
        <begin position="26"/>
        <end position="46"/>
    </location>
</feature>
<name>C2XU23_BACMY</name>
<proteinExistence type="predicted"/>
<keyword evidence="1" id="KW-1133">Transmembrane helix</keyword>
<keyword evidence="1" id="KW-0472">Membrane</keyword>
<keyword evidence="1" id="KW-0812">Transmembrane</keyword>
<gene>
    <name evidence="2" type="ORF">bcere0026_21940</name>
</gene>
<reference evidence="2" key="1">
    <citation type="journal article" date="2012" name="Genome Res.">
        <title>Genomic characterization of the Bacillus cereus sensu lato species: Backdrop to the evolution of Bacillus anthracis.</title>
        <authorList>
            <person name="Zwick M.E."/>
            <person name="Joseph S.J."/>
            <person name="Didelot X."/>
            <person name="Chen P.E."/>
            <person name="Bishop-Lilly K.A."/>
            <person name="Stewart A.C."/>
            <person name="Willner K."/>
            <person name="Nolan N."/>
            <person name="Lentz S."/>
            <person name="Thomason M.K."/>
            <person name="Sozhamannan S."/>
            <person name="Mateczun A.J."/>
            <person name="Du L."/>
            <person name="Read T.D."/>
        </authorList>
    </citation>
    <scope>NUCLEOTIDE SEQUENCE [LARGE SCALE GENOMIC DNA]</scope>
    <source>
        <strain evidence="2">AH603</strain>
    </source>
</reference>
<dbReference type="HOGENOM" id="CLU_3164386_0_0_9"/>
<comment type="caution">
    <text evidence="2">The sequence shown here is derived from an EMBL/GenBank/DDBJ whole genome shotgun (WGS) entry which is preliminary data.</text>
</comment>
<dbReference type="Proteomes" id="UP000001753">
    <property type="component" value="Chromosome"/>
</dbReference>
<dbReference type="EMBL" id="ACMP01000067">
    <property type="protein sequence ID" value="EEL70916.1"/>
    <property type="molecule type" value="Genomic_DNA"/>
</dbReference>
<protein>
    <submittedName>
        <fullName evidence="2">Uncharacterized protein</fullName>
    </submittedName>
</protein>
<dbReference type="AlphaFoldDB" id="C2XU23"/>
<organism evidence="2">
    <name type="scientific">Bacillus mycoides</name>
    <dbReference type="NCBI Taxonomy" id="1405"/>
    <lineage>
        <taxon>Bacteria</taxon>
        <taxon>Bacillati</taxon>
        <taxon>Bacillota</taxon>
        <taxon>Bacilli</taxon>
        <taxon>Bacillales</taxon>
        <taxon>Bacillaceae</taxon>
        <taxon>Bacillus</taxon>
        <taxon>Bacillus cereus group</taxon>
    </lineage>
</organism>